<feature type="binding site" evidence="9">
    <location>
        <position position="43"/>
    </location>
    <ligand>
        <name>substrate</name>
    </ligand>
</feature>
<dbReference type="Proteomes" id="UP000295937">
    <property type="component" value="Unassembled WGS sequence"/>
</dbReference>
<feature type="binding site" evidence="9">
    <location>
        <begin position="125"/>
        <end position="131"/>
    </location>
    <ligand>
        <name>ATP</name>
        <dbReference type="ChEBI" id="CHEBI:30616"/>
    </ligand>
</feature>
<comment type="caution">
    <text evidence="11">The sequence shown here is derived from an EMBL/GenBank/DDBJ whole genome shotgun (WGS) entry which is preliminary data.</text>
</comment>
<dbReference type="Gene3D" id="3.40.50.620">
    <property type="entry name" value="HUPs"/>
    <property type="match status" value="1"/>
</dbReference>
<organism evidence="11 12">
    <name type="scientific">Candidatus Pantoea edessiphila</name>
    <dbReference type="NCBI Taxonomy" id="2044610"/>
    <lineage>
        <taxon>Bacteria</taxon>
        <taxon>Pseudomonadati</taxon>
        <taxon>Pseudomonadota</taxon>
        <taxon>Gammaproteobacteria</taxon>
        <taxon>Enterobacterales</taxon>
        <taxon>Erwiniaceae</taxon>
        <taxon>Pantoea</taxon>
    </lineage>
</organism>
<comment type="pathway">
    <text evidence="9">Cofactor biosynthesis; coenzyme A biosynthesis; CoA from (R)-pantothenate: step 4/5.</text>
</comment>
<dbReference type="PANTHER" id="PTHR21342:SF1">
    <property type="entry name" value="PHOSPHOPANTETHEINE ADENYLYLTRANSFERASE"/>
    <property type="match status" value="1"/>
</dbReference>
<name>A0A2P5T1F4_9GAMM</name>
<accession>A0A2P5T1F4</accession>
<evidence type="ECO:0000256" key="8">
    <source>
        <dbReference type="ARBA" id="ARBA00029346"/>
    </source>
</evidence>
<evidence type="ECO:0000313" key="12">
    <source>
        <dbReference type="Proteomes" id="UP000295937"/>
    </source>
</evidence>
<dbReference type="AlphaFoldDB" id="A0A2P5T1F4"/>
<dbReference type="EC" id="2.7.7.3" evidence="9"/>
<keyword evidence="3 9" id="KW-0548">Nucleotidyltransferase</keyword>
<dbReference type="GO" id="GO:0015937">
    <property type="term" value="P:coenzyme A biosynthetic process"/>
    <property type="evidence" value="ECO:0007669"/>
    <property type="project" value="UniProtKB-UniRule"/>
</dbReference>
<proteinExistence type="inferred from homology"/>
<dbReference type="InterPro" id="IPR004821">
    <property type="entry name" value="Cyt_trans-like"/>
</dbReference>
<comment type="cofactor">
    <cofactor evidence="9">
        <name>Mg(2+)</name>
        <dbReference type="ChEBI" id="CHEBI:18420"/>
    </cofactor>
</comment>
<dbReference type="PRINTS" id="PR01020">
    <property type="entry name" value="LPSBIOSNTHSS"/>
</dbReference>
<dbReference type="CDD" id="cd02163">
    <property type="entry name" value="PPAT"/>
    <property type="match status" value="1"/>
</dbReference>
<feature type="binding site" evidence="9">
    <location>
        <position position="11"/>
    </location>
    <ligand>
        <name>substrate</name>
    </ligand>
</feature>
<gene>
    <name evidence="9" type="primary">coaD</name>
    <name evidence="11" type="ORF">CRV09_03040</name>
</gene>
<feature type="binding site" evidence="9">
    <location>
        <position position="19"/>
    </location>
    <ligand>
        <name>ATP</name>
        <dbReference type="ChEBI" id="CHEBI:30616"/>
    </ligand>
</feature>
<dbReference type="OrthoDB" id="9806661at2"/>
<comment type="function">
    <text evidence="9">Reversibly transfers an adenylyl group from ATP to 4'-phosphopantetheine, yielding dephospho-CoA (dPCoA) and pyrophosphate.</text>
</comment>
<evidence type="ECO:0000256" key="4">
    <source>
        <dbReference type="ARBA" id="ARBA00022741"/>
    </source>
</evidence>
<keyword evidence="2 9" id="KW-0808">Transferase</keyword>
<dbReference type="HAMAP" id="MF_00151">
    <property type="entry name" value="PPAT_bact"/>
    <property type="match status" value="1"/>
</dbReference>
<sequence>MEKRNAIYPGTFDPITLGHLDIITRATKIFDCVIIAIAAKSNKELLFTLDERVYLTKIVTKHLSNIKVIAFNDLIAKFAKVHNVNVLIRGLRILTDFEYEIQLTHMNRYISPTLESIFFMTSKEFSFISSSLVKEVAYYGGDVSSLIPNSVNKALTAKIKI</sequence>
<evidence type="ECO:0000313" key="11">
    <source>
        <dbReference type="EMBL" id="PPI88380.1"/>
    </source>
</evidence>
<keyword evidence="6 9" id="KW-0460">Magnesium</keyword>
<evidence type="ECO:0000256" key="2">
    <source>
        <dbReference type="ARBA" id="ARBA00022679"/>
    </source>
</evidence>
<evidence type="ECO:0000256" key="7">
    <source>
        <dbReference type="ARBA" id="ARBA00022993"/>
    </source>
</evidence>
<protein>
    <recommendedName>
        <fullName evidence="9">Phosphopantetheine adenylyltransferase</fullName>
        <ecNumber evidence="9">2.7.7.3</ecNumber>
    </recommendedName>
    <alternativeName>
        <fullName evidence="9">Dephospho-CoA pyrophosphorylase</fullName>
    </alternativeName>
    <alternativeName>
        <fullName evidence="9">Pantetheine-phosphate adenylyltransferase</fullName>
        <shortName evidence="9">PPAT</shortName>
    </alternativeName>
</protein>
<dbReference type="SUPFAM" id="SSF52374">
    <property type="entry name" value="Nucleotidylyl transferase"/>
    <property type="match status" value="1"/>
</dbReference>
<feature type="binding site" evidence="9">
    <location>
        <begin position="90"/>
        <end position="92"/>
    </location>
    <ligand>
        <name>ATP</name>
        <dbReference type="ChEBI" id="CHEBI:30616"/>
    </ligand>
</feature>
<keyword evidence="4 9" id="KW-0547">Nucleotide-binding</keyword>
<evidence type="ECO:0000256" key="3">
    <source>
        <dbReference type="ARBA" id="ARBA00022695"/>
    </source>
</evidence>
<dbReference type="GO" id="GO:0005524">
    <property type="term" value="F:ATP binding"/>
    <property type="evidence" value="ECO:0007669"/>
    <property type="project" value="UniProtKB-KW"/>
</dbReference>
<dbReference type="GO" id="GO:0004595">
    <property type="term" value="F:pantetheine-phosphate adenylyltransferase activity"/>
    <property type="evidence" value="ECO:0007669"/>
    <property type="project" value="UniProtKB-UniRule"/>
</dbReference>
<feature type="site" description="Transition state stabilizer" evidence="9">
    <location>
        <position position="19"/>
    </location>
</feature>
<evidence type="ECO:0000256" key="9">
    <source>
        <dbReference type="HAMAP-Rule" id="MF_00151"/>
    </source>
</evidence>
<dbReference type="InterPro" id="IPR001980">
    <property type="entry name" value="PPAT"/>
</dbReference>
<dbReference type="Pfam" id="PF01467">
    <property type="entry name" value="CTP_transf_like"/>
    <property type="match status" value="1"/>
</dbReference>
<evidence type="ECO:0000259" key="10">
    <source>
        <dbReference type="Pfam" id="PF01467"/>
    </source>
</evidence>
<evidence type="ECO:0000256" key="6">
    <source>
        <dbReference type="ARBA" id="ARBA00022842"/>
    </source>
</evidence>
<comment type="similarity">
    <text evidence="9">Belongs to the bacterial CoaD family.</text>
</comment>
<dbReference type="GO" id="GO:0005737">
    <property type="term" value="C:cytoplasm"/>
    <property type="evidence" value="ECO:0007669"/>
    <property type="project" value="UniProtKB-SubCell"/>
</dbReference>
<comment type="subcellular location">
    <subcellularLocation>
        <location evidence="9">Cytoplasm</location>
    </subcellularLocation>
</comment>
<evidence type="ECO:0000256" key="1">
    <source>
        <dbReference type="ARBA" id="ARBA00022490"/>
    </source>
</evidence>
<dbReference type="NCBIfam" id="TIGR01510">
    <property type="entry name" value="coaD_prev_kdtB"/>
    <property type="match status" value="1"/>
</dbReference>
<feature type="binding site" evidence="9">
    <location>
        <position position="100"/>
    </location>
    <ligand>
        <name>ATP</name>
        <dbReference type="ChEBI" id="CHEBI:30616"/>
    </ligand>
</feature>
<dbReference type="InterPro" id="IPR014729">
    <property type="entry name" value="Rossmann-like_a/b/a_fold"/>
</dbReference>
<reference evidence="11 12" key="1">
    <citation type="journal article" date="2018" name="Genome Biol. Evol.">
        <title>Cladogenesis and Genomic Streamlining in Extracellular Endosymbionts of Tropical Stink Bugs.</title>
        <authorList>
            <person name="Otero-Bravo A."/>
            <person name="Goffredi S."/>
            <person name="Sabree Z.L."/>
        </authorList>
    </citation>
    <scope>NUCLEOTIDE SEQUENCE [LARGE SCALE GENOMIC DNA]</scope>
    <source>
        <strain evidence="11 12">SoEO</strain>
    </source>
</reference>
<comment type="catalytic activity">
    <reaction evidence="8 9">
        <text>(R)-4'-phosphopantetheine + ATP + H(+) = 3'-dephospho-CoA + diphosphate</text>
        <dbReference type="Rhea" id="RHEA:19801"/>
        <dbReference type="ChEBI" id="CHEBI:15378"/>
        <dbReference type="ChEBI" id="CHEBI:30616"/>
        <dbReference type="ChEBI" id="CHEBI:33019"/>
        <dbReference type="ChEBI" id="CHEBI:57328"/>
        <dbReference type="ChEBI" id="CHEBI:61723"/>
        <dbReference type="EC" id="2.7.7.3"/>
    </reaction>
</comment>
<keyword evidence="1 9" id="KW-0963">Cytoplasm</keyword>
<evidence type="ECO:0000256" key="5">
    <source>
        <dbReference type="ARBA" id="ARBA00022840"/>
    </source>
</evidence>
<dbReference type="UniPathway" id="UPA00241">
    <property type="reaction ID" value="UER00355"/>
</dbReference>
<feature type="binding site" evidence="9">
    <location>
        <begin position="11"/>
        <end position="12"/>
    </location>
    <ligand>
        <name>ATP</name>
        <dbReference type="ChEBI" id="CHEBI:30616"/>
    </ligand>
</feature>
<feature type="binding site" evidence="9">
    <location>
        <position position="89"/>
    </location>
    <ligand>
        <name>substrate</name>
    </ligand>
</feature>
<dbReference type="PANTHER" id="PTHR21342">
    <property type="entry name" value="PHOSPHOPANTETHEINE ADENYLYLTRANSFERASE"/>
    <property type="match status" value="1"/>
</dbReference>
<dbReference type="RefSeq" id="WP_136132688.1">
    <property type="nucleotide sequence ID" value="NZ_PDKR01000005.1"/>
</dbReference>
<comment type="subunit">
    <text evidence="9">Homohexamer.</text>
</comment>
<dbReference type="NCBIfam" id="TIGR00125">
    <property type="entry name" value="cyt_tran_rel"/>
    <property type="match status" value="1"/>
</dbReference>
<keyword evidence="5 9" id="KW-0067">ATP-binding</keyword>
<feature type="binding site" evidence="9">
    <location>
        <position position="75"/>
    </location>
    <ligand>
        <name>substrate</name>
    </ligand>
</feature>
<keyword evidence="7 9" id="KW-0173">Coenzyme A biosynthesis</keyword>
<dbReference type="EMBL" id="PDKR01000005">
    <property type="protein sequence ID" value="PPI88380.1"/>
    <property type="molecule type" value="Genomic_DNA"/>
</dbReference>
<feature type="domain" description="Cytidyltransferase-like" evidence="10">
    <location>
        <begin position="7"/>
        <end position="135"/>
    </location>
</feature>